<name>A0AAW6LLR9_RHOSG</name>
<protein>
    <submittedName>
        <fullName evidence="2">Uncharacterized protein</fullName>
    </submittedName>
</protein>
<sequence>MTTEHRDGPFGPGPRHYGRSFSDNRLELTCPCPLEPCGLVAWGKEVKDCPQHGWGAAKTMRQGHHESQCPGPLEHQPATKLTPEEMETHWFYGQVEPLPAWVAA</sequence>
<evidence type="ECO:0000313" key="3">
    <source>
        <dbReference type="Proteomes" id="UP001217325"/>
    </source>
</evidence>
<accession>A0AAW6LLR9</accession>
<gene>
    <name evidence="2" type="ORF">PXH69_24530</name>
</gene>
<organism evidence="2 3">
    <name type="scientific">Rhodococcus qingshengii</name>
    <dbReference type="NCBI Taxonomy" id="334542"/>
    <lineage>
        <taxon>Bacteria</taxon>
        <taxon>Bacillati</taxon>
        <taxon>Actinomycetota</taxon>
        <taxon>Actinomycetes</taxon>
        <taxon>Mycobacteriales</taxon>
        <taxon>Nocardiaceae</taxon>
        <taxon>Rhodococcus</taxon>
        <taxon>Rhodococcus erythropolis group</taxon>
    </lineage>
</organism>
<evidence type="ECO:0000313" key="2">
    <source>
        <dbReference type="EMBL" id="MDE8648138.1"/>
    </source>
</evidence>
<dbReference type="EMBL" id="JARDXE010000017">
    <property type="protein sequence ID" value="MDE8648138.1"/>
    <property type="molecule type" value="Genomic_DNA"/>
</dbReference>
<reference evidence="2" key="1">
    <citation type="submission" date="2023-02" db="EMBL/GenBank/DDBJ databases">
        <title>A novel hydrolase synthesized by Rhodococcus erythropolis HQ is responsible for the detoxification of Zearalenone.</title>
        <authorList>
            <person name="Hu J."/>
            <person name="Xu J."/>
        </authorList>
    </citation>
    <scope>NUCLEOTIDE SEQUENCE</scope>
    <source>
        <strain evidence="2">HQ</strain>
    </source>
</reference>
<dbReference type="Proteomes" id="UP001217325">
    <property type="component" value="Unassembled WGS sequence"/>
</dbReference>
<proteinExistence type="predicted"/>
<comment type="caution">
    <text evidence="2">The sequence shown here is derived from an EMBL/GenBank/DDBJ whole genome shotgun (WGS) entry which is preliminary data.</text>
</comment>
<dbReference type="AlphaFoldDB" id="A0AAW6LLR9"/>
<dbReference type="RefSeq" id="WP_275232376.1">
    <property type="nucleotide sequence ID" value="NZ_JARDXE010000017.1"/>
</dbReference>
<evidence type="ECO:0000256" key="1">
    <source>
        <dbReference type="SAM" id="MobiDB-lite"/>
    </source>
</evidence>
<feature type="region of interest" description="Disordered" evidence="1">
    <location>
        <begin position="54"/>
        <end position="78"/>
    </location>
</feature>